<protein>
    <submittedName>
        <fullName evidence="1">Uncharacterized protein</fullName>
    </submittedName>
</protein>
<name>A0A5B7K455_PORTR</name>
<comment type="caution">
    <text evidence="1">The sequence shown here is derived from an EMBL/GenBank/DDBJ whole genome shotgun (WGS) entry which is preliminary data.</text>
</comment>
<reference evidence="1 2" key="1">
    <citation type="submission" date="2019-05" db="EMBL/GenBank/DDBJ databases">
        <title>Another draft genome of Portunus trituberculatus and its Hox gene families provides insights of decapod evolution.</title>
        <authorList>
            <person name="Jeong J.-H."/>
            <person name="Song I."/>
            <person name="Kim S."/>
            <person name="Choi T."/>
            <person name="Kim D."/>
            <person name="Ryu S."/>
            <person name="Kim W."/>
        </authorList>
    </citation>
    <scope>NUCLEOTIDE SEQUENCE [LARGE SCALE GENOMIC DNA]</scope>
    <source>
        <tissue evidence="1">Muscle</tissue>
    </source>
</reference>
<dbReference type="Proteomes" id="UP000324222">
    <property type="component" value="Unassembled WGS sequence"/>
</dbReference>
<dbReference type="AlphaFoldDB" id="A0A5B7K455"/>
<evidence type="ECO:0000313" key="2">
    <source>
        <dbReference type="Proteomes" id="UP000324222"/>
    </source>
</evidence>
<proteinExistence type="predicted"/>
<dbReference type="EMBL" id="VSRR010128248">
    <property type="protein sequence ID" value="MPD01706.1"/>
    <property type="molecule type" value="Genomic_DNA"/>
</dbReference>
<gene>
    <name evidence="1" type="ORF">E2C01_097246</name>
</gene>
<accession>A0A5B7K455</accession>
<keyword evidence="2" id="KW-1185">Reference proteome</keyword>
<evidence type="ECO:0000313" key="1">
    <source>
        <dbReference type="EMBL" id="MPD01706.1"/>
    </source>
</evidence>
<organism evidence="1 2">
    <name type="scientific">Portunus trituberculatus</name>
    <name type="common">Swimming crab</name>
    <name type="synonym">Neptunus trituberculatus</name>
    <dbReference type="NCBI Taxonomy" id="210409"/>
    <lineage>
        <taxon>Eukaryota</taxon>
        <taxon>Metazoa</taxon>
        <taxon>Ecdysozoa</taxon>
        <taxon>Arthropoda</taxon>
        <taxon>Crustacea</taxon>
        <taxon>Multicrustacea</taxon>
        <taxon>Malacostraca</taxon>
        <taxon>Eumalacostraca</taxon>
        <taxon>Eucarida</taxon>
        <taxon>Decapoda</taxon>
        <taxon>Pleocyemata</taxon>
        <taxon>Brachyura</taxon>
        <taxon>Eubrachyura</taxon>
        <taxon>Portunoidea</taxon>
        <taxon>Portunidae</taxon>
        <taxon>Portuninae</taxon>
        <taxon>Portunus</taxon>
    </lineage>
</organism>
<sequence length="104" mass="11626">MTEKKCAEQGLPFIEELMVCDTSNATRQAINAQKTQHAIIHYLKGHKDHISMSPLICGVDVRLRFTPVTSPRLQNANCPSPWLNRAHTAGVERKPLRCCVLTTS</sequence>